<feature type="domain" description="DNA methylase adenine-specific" evidence="1">
    <location>
        <begin position="53"/>
        <end position="105"/>
    </location>
</feature>
<reference evidence="2" key="1">
    <citation type="submission" date="2018-07" db="EMBL/GenBank/DDBJ databases">
        <authorList>
            <person name="Somerville V."/>
        </authorList>
    </citation>
    <scope>NUCLEOTIDE SEQUENCE</scope>
    <source>
        <strain evidence="2">NWC_2_2</strain>
    </source>
</reference>
<name>A0A3G6JF01_LACDL</name>
<dbReference type="EMBL" id="CP031023">
    <property type="protein sequence ID" value="AZA16441.1"/>
    <property type="molecule type" value="Genomic_DNA"/>
</dbReference>
<organism evidence="2">
    <name type="scientific">Lactobacillus delbrueckii subsp. lactis</name>
    <dbReference type="NCBI Taxonomy" id="29397"/>
    <lineage>
        <taxon>Bacteria</taxon>
        <taxon>Bacillati</taxon>
        <taxon>Bacillota</taxon>
        <taxon>Bacilli</taxon>
        <taxon>Lactobacillales</taxon>
        <taxon>Lactobacillaceae</taxon>
        <taxon>Lactobacillus</taxon>
    </lineage>
</organism>
<dbReference type="GO" id="GO:0032259">
    <property type="term" value="P:methylation"/>
    <property type="evidence" value="ECO:0007669"/>
    <property type="project" value="UniProtKB-KW"/>
</dbReference>
<dbReference type="GO" id="GO:0008170">
    <property type="term" value="F:N-methyltransferase activity"/>
    <property type="evidence" value="ECO:0007669"/>
    <property type="project" value="InterPro"/>
</dbReference>
<dbReference type="AlphaFoldDB" id="A0A3G6JF01"/>
<protein>
    <submittedName>
        <fullName evidence="2">SAM-dependent DNA methyltransferase</fullName>
    </submittedName>
</protein>
<keyword evidence="2" id="KW-0808">Transferase</keyword>
<dbReference type="Gene3D" id="3.40.50.150">
    <property type="entry name" value="Vaccinia Virus protein VP39"/>
    <property type="match status" value="1"/>
</dbReference>
<dbReference type="InterPro" id="IPR003356">
    <property type="entry name" value="DNA_methylase_A-5"/>
</dbReference>
<dbReference type="SUPFAM" id="SSF53335">
    <property type="entry name" value="S-adenosyl-L-methionine-dependent methyltransferases"/>
    <property type="match status" value="1"/>
</dbReference>
<keyword evidence="2" id="KW-0489">Methyltransferase</keyword>
<accession>A0A3G6JF01</accession>
<evidence type="ECO:0000313" key="2">
    <source>
        <dbReference type="EMBL" id="AZA16441.1"/>
    </source>
</evidence>
<dbReference type="GO" id="GO:0003677">
    <property type="term" value="F:DNA binding"/>
    <property type="evidence" value="ECO:0007669"/>
    <property type="project" value="InterPro"/>
</dbReference>
<evidence type="ECO:0000259" key="1">
    <source>
        <dbReference type="Pfam" id="PF02384"/>
    </source>
</evidence>
<dbReference type="Pfam" id="PF02384">
    <property type="entry name" value="N6_Mtase"/>
    <property type="match status" value="1"/>
</dbReference>
<dbReference type="InterPro" id="IPR029063">
    <property type="entry name" value="SAM-dependent_MTases_sf"/>
</dbReference>
<proteinExistence type="predicted"/>
<gene>
    <name evidence="2" type="ORF">DQL93_08055</name>
</gene>
<sequence length="212" mass="24703">MQFDVETVNKILGIDDAYKAPTRLMELMMDAHKREDTFKAFLKIDTDLSFDWFHQYFEEEQAQRKTRKQDFTPDSVSTLLQALVGKRSSSYYEPAAGTGGLLIKRWVQDRATDPVTDNGKRPSWMSILTYDPRHYWYQVEEMSDRALPFLLFNMSIRGMNGVAVQCDSLTRVGQAAYFVRNDSDNYLGFSDIYKLPRNDEVLDFCQLEKWGI</sequence>